<sequence length="124" mass="13462">MQLLFESSGALPSLYSPWSNLQARGILSGLTPADYICSLAQVVQVIAEFSHLLSRPSTSSPLDNQARLMASNNQALDLEGLHREMHGIAEHISIMNGNNAHMIQHLTTNNPPPSVAAHIPEEID</sequence>
<evidence type="ECO:0000313" key="2">
    <source>
        <dbReference type="Proteomes" id="UP000585474"/>
    </source>
</evidence>
<comment type="caution">
    <text evidence="1">The sequence shown here is derived from an EMBL/GenBank/DDBJ whole genome shotgun (WGS) entry which is preliminary data.</text>
</comment>
<evidence type="ECO:0000313" key="1">
    <source>
        <dbReference type="EMBL" id="GFS33585.1"/>
    </source>
</evidence>
<dbReference type="AlphaFoldDB" id="A0A7J0DEM2"/>
<keyword evidence="2" id="KW-1185">Reference proteome</keyword>
<organism evidence="1 2">
    <name type="scientific">Actinidia rufa</name>
    <dbReference type="NCBI Taxonomy" id="165716"/>
    <lineage>
        <taxon>Eukaryota</taxon>
        <taxon>Viridiplantae</taxon>
        <taxon>Streptophyta</taxon>
        <taxon>Embryophyta</taxon>
        <taxon>Tracheophyta</taxon>
        <taxon>Spermatophyta</taxon>
        <taxon>Magnoliopsida</taxon>
        <taxon>eudicotyledons</taxon>
        <taxon>Gunneridae</taxon>
        <taxon>Pentapetalae</taxon>
        <taxon>asterids</taxon>
        <taxon>Ericales</taxon>
        <taxon>Actinidiaceae</taxon>
        <taxon>Actinidia</taxon>
    </lineage>
</organism>
<dbReference type="EMBL" id="BJWL01000192">
    <property type="protein sequence ID" value="GFS33585.1"/>
    <property type="molecule type" value="Genomic_DNA"/>
</dbReference>
<accession>A0A7J0DEM2</accession>
<gene>
    <name evidence="1" type="ORF">Acr_00g0029440</name>
</gene>
<protein>
    <submittedName>
        <fullName evidence="1">Uncharacterized protein</fullName>
    </submittedName>
</protein>
<proteinExistence type="predicted"/>
<reference evidence="2" key="1">
    <citation type="submission" date="2019-07" db="EMBL/GenBank/DDBJ databases">
        <title>De Novo Assembly of kiwifruit Actinidia rufa.</title>
        <authorList>
            <person name="Sugita-Konishi S."/>
            <person name="Sato K."/>
            <person name="Mori E."/>
            <person name="Abe Y."/>
            <person name="Kisaki G."/>
            <person name="Hamano K."/>
            <person name="Suezawa K."/>
            <person name="Otani M."/>
            <person name="Fukuda T."/>
            <person name="Manabe T."/>
            <person name="Gomi K."/>
            <person name="Tabuchi M."/>
            <person name="Akimitsu K."/>
            <person name="Kataoka I."/>
        </authorList>
    </citation>
    <scope>NUCLEOTIDE SEQUENCE [LARGE SCALE GENOMIC DNA]</scope>
    <source>
        <strain evidence="2">cv. Fuchu</strain>
    </source>
</reference>
<name>A0A7J0DEM2_9ERIC</name>
<dbReference type="Proteomes" id="UP000585474">
    <property type="component" value="Unassembled WGS sequence"/>
</dbReference>